<feature type="region of interest" description="Disordered" evidence="3">
    <location>
        <begin position="202"/>
        <end position="281"/>
    </location>
</feature>
<evidence type="ECO:0000313" key="4">
    <source>
        <dbReference type="EMBL" id="SBW27252.1"/>
    </source>
</evidence>
<name>A0A1C3PBS1_9ACTN</name>
<feature type="compositionally biased region" description="Polar residues" evidence="3">
    <location>
        <begin position="260"/>
        <end position="271"/>
    </location>
</feature>
<dbReference type="PANTHER" id="PTHR32309:SF13">
    <property type="entry name" value="FERRIC ENTEROBACTIN TRANSPORT PROTEIN FEPE"/>
    <property type="match status" value="1"/>
</dbReference>
<feature type="region of interest" description="Disordered" evidence="3">
    <location>
        <begin position="146"/>
        <end position="177"/>
    </location>
</feature>
<accession>A0A1C3PBS1</accession>
<sequence>MLLPWGDESGRLHVLPSGPLPPNPSELLGSRGMSDLLGELSSRFDFVLIDAPPLLPVTDAAVLAAQVDGTVLVVRAGRTRREQLVKAADSLRLVEARMLGTALNMIPIKGSDAAYYGYRAYGDYAQTDRTALPWALADHSVLTPATARSDRSQVELTAGSRGSGSAGGITGSAGGGVTIAAQHQPYDGEFDSEFTGERDNATISSQDSQGEPGGVHRDGGVDRADARHSGSRAGSSTAAAAETDPTAEFAADLADGRANDMTTPLTFNARTAGSHRRKRGR</sequence>
<evidence type="ECO:0000256" key="1">
    <source>
        <dbReference type="ARBA" id="ARBA00022741"/>
    </source>
</evidence>
<keyword evidence="2" id="KW-0067">ATP-binding</keyword>
<feature type="compositionally biased region" description="Basic and acidic residues" evidence="3">
    <location>
        <begin position="214"/>
        <end position="228"/>
    </location>
</feature>
<evidence type="ECO:0000256" key="3">
    <source>
        <dbReference type="SAM" id="MobiDB-lite"/>
    </source>
</evidence>
<evidence type="ECO:0000313" key="5">
    <source>
        <dbReference type="Proteomes" id="UP000199013"/>
    </source>
</evidence>
<protein>
    <submittedName>
        <fullName evidence="4">Capsular exopolysaccharide family protein</fullName>
        <ecNumber evidence="4">2.7.10.2</ecNumber>
    </submittedName>
</protein>
<reference evidence="5" key="1">
    <citation type="submission" date="2016-02" db="EMBL/GenBank/DDBJ databases">
        <authorList>
            <person name="Wibberg D."/>
        </authorList>
    </citation>
    <scope>NUCLEOTIDE SEQUENCE [LARGE SCALE GENOMIC DNA]</scope>
</reference>
<keyword evidence="1" id="KW-0547">Nucleotide-binding</keyword>
<gene>
    <name evidence="4" type="ORF">FDG2_5238</name>
</gene>
<dbReference type="EC" id="2.7.10.2" evidence="4"/>
<dbReference type="Proteomes" id="UP000199013">
    <property type="component" value="Unassembled WGS sequence"/>
</dbReference>
<keyword evidence="4" id="KW-0808">Transferase</keyword>
<proteinExistence type="predicted"/>
<dbReference type="GO" id="GO:0005886">
    <property type="term" value="C:plasma membrane"/>
    <property type="evidence" value="ECO:0007669"/>
    <property type="project" value="TreeGrafter"/>
</dbReference>
<feature type="compositionally biased region" description="Gly residues" evidence="3">
    <location>
        <begin position="161"/>
        <end position="177"/>
    </location>
</feature>
<dbReference type="SUPFAM" id="SSF52540">
    <property type="entry name" value="P-loop containing nucleoside triphosphate hydrolases"/>
    <property type="match status" value="1"/>
</dbReference>
<dbReference type="Gene3D" id="3.40.50.300">
    <property type="entry name" value="P-loop containing nucleotide triphosphate hydrolases"/>
    <property type="match status" value="1"/>
</dbReference>
<dbReference type="AlphaFoldDB" id="A0A1C3PBS1"/>
<evidence type="ECO:0000256" key="2">
    <source>
        <dbReference type="ARBA" id="ARBA00022840"/>
    </source>
</evidence>
<keyword evidence="5" id="KW-1185">Reference proteome</keyword>
<feature type="compositionally biased region" description="Low complexity" evidence="3">
    <location>
        <begin position="231"/>
        <end position="252"/>
    </location>
</feature>
<dbReference type="GO" id="GO:0004715">
    <property type="term" value="F:non-membrane spanning protein tyrosine kinase activity"/>
    <property type="evidence" value="ECO:0007669"/>
    <property type="project" value="UniProtKB-EC"/>
</dbReference>
<dbReference type="EMBL" id="FLUV01002195">
    <property type="protein sequence ID" value="SBW27252.1"/>
    <property type="molecule type" value="Genomic_DNA"/>
</dbReference>
<dbReference type="CDD" id="cd05387">
    <property type="entry name" value="BY-kinase"/>
    <property type="match status" value="1"/>
</dbReference>
<organism evidence="4 5">
    <name type="scientific">Candidatus Protofrankia californiensis</name>
    <dbReference type="NCBI Taxonomy" id="1839754"/>
    <lineage>
        <taxon>Bacteria</taxon>
        <taxon>Bacillati</taxon>
        <taxon>Actinomycetota</taxon>
        <taxon>Actinomycetes</taxon>
        <taxon>Frankiales</taxon>
        <taxon>Frankiaceae</taxon>
        <taxon>Protofrankia</taxon>
    </lineage>
</organism>
<dbReference type="PANTHER" id="PTHR32309">
    <property type="entry name" value="TYROSINE-PROTEIN KINASE"/>
    <property type="match status" value="1"/>
</dbReference>
<dbReference type="InterPro" id="IPR005702">
    <property type="entry name" value="Wzc-like_C"/>
</dbReference>
<dbReference type="InterPro" id="IPR050445">
    <property type="entry name" value="Bact_polysacc_biosynth/exp"/>
</dbReference>
<dbReference type="InterPro" id="IPR027417">
    <property type="entry name" value="P-loop_NTPase"/>
</dbReference>